<dbReference type="GO" id="GO:0006598">
    <property type="term" value="P:polyamine catabolic process"/>
    <property type="evidence" value="ECO:0007669"/>
    <property type="project" value="TreeGrafter"/>
</dbReference>
<dbReference type="GO" id="GO:0004356">
    <property type="term" value="F:glutamine synthetase activity"/>
    <property type="evidence" value="ECO:0007669"/>
    <property type="project" value="InterPro"/>
</dbReference>
<dbReference type="InterPro" id="IPR036651">
    <property type="entry name" value="Gln_synt_N_sf"/>
</dbReference>
<comment type="similarity">
    <text evidence="2 3">Belongs to the glutamine synthetase family.</text>
</comment>
<dbReference type="PANTHER" id="PTHR43785">
    <property type="entry name" value="GAMMA-GLUTAMYLPUTRESCINE SYNTHETASE"/>
    <property type="match status" value="1"/>
</dbReference>
<evidence type="ECO:0000313" key="5">
    <source>
        <dbReference type="EMBL" id="MCZ0864965.1"/>
    </source>
</evidence>
<dbReference type="Gene3D" id="3.10.20.70">
    <property type="entry name" value="Glutamine synthetase, N-terminal domain"/>
    <property type="match status" value="1"/>
</dbReference>
<protein>
    <submittedName>
        <fullName evidence="5">Glutamine synthetase family protein</fullName>
    </submittedName>
</protein>
<gene>
    <name evidence="5" type="ORF">O0V09_07120</name>
</gene>
<sequence length="455" mass="50741">MTAQQTDDLAIARQFLNDNPDIETIEVMLTDLNGSFRGKWLTRDNLEKVFKGDVKVALTTVTPDVWGRDVGSLCDKTGDGDGVCEPIVSTLKRLSWLKRPTAQMFMQLTGDDGQPWGYDPRVVLQNVYKRYQDLGLRPVTAPELEFHLFLEKRDEMGTPQLPTSRINGRTTMAGQLYGIDVMQEQAELMHEIRDAAKEMDLPLDGLLKELAPAQYELNLNHIDNPLHAADNAQMLKRVIKGVAQKHGYIATFMAKPFGDMDGNGMHIHCSVLDKDGNNIFDDGTDKGTDTLRHAIAGLAQTMADTMLIFAPHMNSYRRFKVGSHIPNAPTWGYENRDVAMRIPNGSPKARRIEYRVGGADLNPYLAQAALLSGILYGIENKLEADAPLNDSVNKPEASLPRSWRDALQVFEESAYVKEHLGAPFQEAFSAVKHAEQAEFEGRVSAFEYDTYLVGA</sequence>
<organism evidence="5 6">
    <name type="scientific">Dasania phycosphaerae</name>
    <dbReference type="NCBI Taxonomy" id="2950436"/>
    <lineage>
        <taxon>Bacteria</taxon>
        <taxon>Pseudomonadati</taxon>
        <taxon>Pseudomonadota</taxon>
        <taxon>Gammaproteobacteria</taxon>
        <taxon>Cellvibrionales</taxon>
        <taxon>Spongiibacteraceae</taxon>
        <taxon>Dasania</taxon>
    </lineage>
</organism>
<reference evidence="5 6" key="1">
    <citation type="submission" date="2022-12" db="EMBL/GenBank/DDBJ databases">
        <title>Dasania phycosphaerae sp. nov., isolated from particulate material of the south coast of Korea.</title>
        <authorList>
            <person name="Jiang Y."/>
        </authorList>
    </citation>
    <scope>NUCLEOTIDE SEQUENCE [LARGE SCALE GENOMIC DNA]</scope>
    <source>
        <strain evidence="5 6">GY-19</strain>
    </source>
</reference>
<comment type="caution">
    <text evidence="5">The sequence shown here is derived from an EMBL/GenBank/DDBJ whole genome shotgun (WGS) entry which is preliminary data.</text>
</comment>
<evidence type="ECO:0000313" key="6">
    <source>
        <dbReference type="Proteomes" id="UP001069090"/>
    </source>
</evidence>
<dbReference type="RefSeq" id="WP_258331115.1">
    <property type="nucleotide sequence ID" value="NZ_JAPTGG010000004.1"/>
</dbReference>
<dbReference type="Pfam" id="PF00120">
    <property type="entry name" value="Gln-synt_C"/>
    <property type="match status" value="1"/>
</dbReference>
<keyword evidence="1" id="KW-0436">Ligase</keyword>
<evidence type="ECO:0000259" key="4">
    <source>
        <dbReference type="PROSITE" id="PS51987"/>
    </source>
</evidence>
<dbReference type="SUPFAM" id="SSF54368">
    <property type="entry name" value="Glutamine synthetase, N-terminal domain"/>
    <property type="match status" value="1"/>
</dbReference>
<name>A0A9J6RLU8_9GAMM</name>
<dbReference type="PROSITE" id="PS51987">
    <property type="entry name" value="GS_CATALYTIC"/>
    <property type="match status" value="1"/>
</dbReference>
<dbReference type="InterPro" id="IPR014746">
    <property type="entry name" value="Gln_synth/guanido_kin_cat_dom"/>
</dbReference>
<evidence type="ECO:0000256" key="1">
    <source>
        <dbReference type="ARBA" id="ARBA00022598"/>
    </source>
</evidence>
<evidence type="ECO:0000256" key="3">
    <source>
        <dbReference type="RuleBase" id="RU000384"/>
    </source>
</evidence>
<proteinExistence type="inferred from homology"/>
<dbReference type="InterPro" id="IPR008146">
    <property type="entry name" value="Gln_synth_cat_dom"/>
</dbReference>
<accession>A0A9J6RLU8</accession>
<dbReference type="AlphaFoldDB" id="A0A9J6RLU8"/>
<dbReference type="Gene3D" id="3.30.590.10">
    <property type="entry name" value="Glutamine synthetase/guanido kinase, catalytic domain"/>
    <property type="match status" value="1"/>
</dbReference>
<evidence type="ECO:0000256" key="2">
    <source>
        <dbReference type="PROSITE-ProRule" id="PRU01331"/>
    </source>
</evidence>
<dbReference type="Proteomes" id="UP001069090">
    <property type="component" value="Unassembled WGS sequence"/>
</dbReference>
<dbReference type="GO" id="GO:0006542">
    <property type="term" value="P:glutamine biosynthetic process"/>
    <property type="evidence" value="ECO:0007669"/>
    <property type="project" value="InterPro"/>
</dbReference>
<dbReference type="SMART" id="SM01230">
    <property type="entry name" value="Gln-synt_C"/>
    <property type="match status" value="1"/>
</dbReference>
<keyword evidence="6" id="KW-1185">Reference proteome</keyword>
<dbReference type="PANTHER" id="PTHR43785:SF12">
    <property type="entry name" value="TYPE-1 GLUTAMINE SYNTHETASE 2"/>
    <property type="match status" value="1"/>
</dbReference>
<dbReference type="EMBL" id="JAPTGG010000004">
    <property type="protein sequence ID" value="MCZ0864965.1"/>
    <property type="molecule type" value="Genomic_DNA"/>
</dbReference>
<dbReference type="SUPFAM" id="SSF55931">
    <property type="entry name" value="Glutamine synthetase/guanido kinase"/>
    <property type="match status" value="1"/>
</dbReference>
<feature type="domain" description="GS catalytic" evidence="4">
    <location>
        <begin position="120"/>
        <end position="455"/>
    </location>
</feature>